<comment type="caution">
    <text evidence="1">The sequence shown here is derived from an EMBL/GenBank/DDBJ whole genome shotgun (WGS) entry which is preliminary data.</text>
</comment>
<dbReference type="EMBL" id="CAJOAX010011913">
    <property type="protein sequence ID" value="CAF4102365.1"/>
    <property type="molecule type" value="Genomic_DNA"/>
</dbReference>
<evidence type="ECO:0000313" key="2">
    <source>
        <dbReference type="Proteomes" id="UP000663823"/>
    </source>
</evidence>
<feature type="non-terminal residue" evidence="1">
    <location>
        <position position="1"/>
    </location>
</feature>
<dbReference type="AlphaFoldDB" id="A0A819UWS9"/>
<accession>A0A819UWS9</accession>
<evidence type="ECO:0000313" key="1">
    <source>
        <dbReference type="EMBL" id="CAF4102365.1"/>
    </source>
</evidence>
<reference evidence="1" key="1">
    <citation type="submission" date="2021-02" db="EMBL/GenBank/DDBJ databases">
        <authorList>
            <person name="Nowell W R."/>
        </authorList>
    </citation>
    <scope>NUCLEOTIDE SEQUENCE</scope>
</reference>
<dbReference type="Proteomes" id="UP000663823">
    <property type="component" value="Unassembled WGS sequence"/>
</dbReference>
<organism evidence="1 2">
    <name type="scientific">Rotaria sordida</name>
    <dbReference type="NCBI Taxonomy" id="392033"/>
    <lineage>
        <taxon>Eukaryota</taxon>
        <taxon>Metazoa</taxon>
        <taxon>Spiralia</taxon>
        <taxon>Gnathifera</taxon>
        <taxon>Rotifera</taxon>
        <taxon>Eurotatoria</taxon>
        <taxon>Bdelloidea</taxon>
        <taxon>Philodinida</taxon>
        <taxon>Philodinidae</taxon>
        <taxon>Rotaria</taxon>
    </lineage>
</organism>
<name>A0A819UWS9_9BILA</name>
<gene>
    <name evidence="1" type="ORF">OTI717_LOCUS34179</name>
</gene>
<protein>
    <submittedName>
        <fullName evidence="1">Uncharacterized protein</fullName>
    </submittedName>
</protein>
<sequence>STKICFSQPIDITFIQQILDKYNTNRRYQDEQIKEDIHERQPIGKHPVLFRYRLG</sequence>
<proteinExistence type="predicted"/>